<keyword evidence="4" id="KW-1185">Reference proteome</keyword>
<reference evidence="3 4" key="1">
    <citation type="submission" date="2016-11" db="EMBL/GenBank/DDBJ databases">
        <title>Description of two novel members of the family Erysipelotrichaceae: Ileibacterium lipovorans gen. nov., sp. nov. and Dubosiella newyorkensis, gen. nov., sp. nov.</title>
        <authorList>
            <person name="Cox L.M."/>
            <person name="Sohn J."/>
            <person name="Tyrrell K.L."/>
            <person name="Citron D.M."/>
            <person name="Lawson P.A."/>
            <person name="Patel N.B."/>
            <person name="Iizumi T."/>
            <person name="Perez-Perez G.I."/>
            <person name="Goldstein E.J."/>
            <person name="Blaser M.J."/>
        </authorList>
    </citation>
    <scope>NUCLEOTIDE SEQUENCE [LARGE SCALE GENOMIC DNA]</scope>
    <source>
        <strain evidence="3 4">NYU-BL-A4</strain>
    </source>
</reference>
<evidence type="ECO:0000313" key="4">
    <source>
        <dbReference type="Proteomes" id="UP000186705"/>
    </source>
</evidence>
<organism evidence="3 4">
    <name type="scientific">Dubosiella newyorkensis</name>
    <dbReference type="NCBI Taxonomy" id="1862672"/>
    <lineage>
        <taxon>Bacteria</taxon>
        <taxon>Bacillati</taxon>
        <taxon>Bacillota</taxon>
        <taxon>Erysipelotrichia</taxon>
        <taxon>Erysipelotrichales</taxon>
        <taxon>Erysipelotrichaceae</taxon>
        <taxon>Dubosiella</taxon>
    </lineage>
</organism>
<dbReference type="STRING" id="1862672.BO225_05310"/>
<dbReference type="OrthoDB" id="3194827at2"/>
<keyword evidence="1" id="KW-0175">Coiled coil</keyword>
<dbReference type="GeneID" id="78275365"/>
<dbReference type="Pfam" id="PF14265">
    <property type="entry name" value="DUF4355"/>
    <property type="match status" value="1"/>
</dbReference>
<proteinExistence type="predicted"/>
<evidence type="ECO:0008006" key="5">
    <source>
        <dbReference type="Google" id="ProtNLM"/>
    </source>
</evidence>
<feature type="compositionally biased region" description="Basic and acidic residues" evidence="2">
    <location>
        <begin position="26"/>
        <end position="44"/>
    </location>
</feature>
<comment type="caution">
    <text evidence="3">The sequence shown here is derived from an EMBL/GenBank/DDBJ whole genome shotgun (WGS) entry which is preliminary data.</text>
</comment>
<sequence>MFIVKPFNLQLFADETDAPQEQTAPDAKENAPEEEKREKTFTQAELDRIVKERLKRAEKENQKKIEEARTEAQKLAKMNEEQKKAYEQEKIQTENENLKNQIAQLEKQAQRTELSKSAATILQENHKITATQDILDFVVGETAEDTNVRIEKLVSVIKADRKAVEAERALGRTPKIYRTDHEKPSPFEAKLNKYKR</sequence>
<dbReference type="EMBL" id="MPKA01000062">
    <property type="protein sequence ID" value="OLU46590.1"/>
    <property type="molecule type" value="Genomic_DNA"/>
</dbReference>
<name>A0A1U7NMS4_9FIRM</name>
<dbReference type="AlphaFoldDB" id="A0A1U7NMS4"/>
<evidence type="ECO:0000256" key="2">
    <source>
        <dbReference type="SAM" id="MobiDB-lite"/>
    </source>
</evidence>
<gene>
    <name evidence="3" type="ORF">BO225_05310</name>
</gene>
<accession>A0A1U7NMS4</accession>
<feature type="region of interest" description="Disordered" evidence="2">
    <location>
        <begin position="175"/>
        <end position="196"/>
    </location>
</feature>
<evidence type="ECO:0000313" key="3">
    <source>
        <dbReference type="EMBL" id="OLU46590.1"/>
    </source>
</evidence>
<feature type="region of interest" description="Disordered" evidence="2">
    <location>
        <begin position="13"/>
        <end position="44"/>
    </location>
</feature>
<dbReference type="Proteomes" id="UP000186705">
    <property type="component" value="Unassembled WGS sequence"/>
</dbReference>
<feature type="coiled-coil region" evidence="1">
    <location>
        <begin position="47"/>
        <end position="115"/>
    </location>
</feature>
<dbReference type="InterPro" id="IPR025580">
    <property type="entry name" value="Gp46"/>
</dbReference>
<protein>
    <recommendedName>
        <fullName evidence="5">DUF4355 domain-containing protein</fullName>
    </recommendedName>
</protein>
<dbReference type="RefSeq" id="WP_076341247.1">
    <property type="nucleotide sequence ID" value="NZ_JBGNFS010000008.1"/>
</dbReference>
<evidence type="ECO:0000256" key="1">
    <source>
        <dbReference type="SAM" id="Coils"/>
    </source>
</evidence>